<feature type="compositionally biased region" description="Polar residues" evidence="1">
    <location>
        <begin position="248"/>
        <end position="267"/>
    </location>
</feature>
<keyword evidence="4" id="KW-1185">Reference proteome</keyword>
<accession>A0A0E9N7L4</accession>
<dbReference type="AlphaFoldDB" id="A0A0E9N7L4"/>
<dbReference type="RefSeq" id="XP_019025546.1">
    <property type="nucleotide sequence ID" value="XM_019167450.1"/>
</dbReference>
<gene>
    <name evidence="3" type="ORF">G7K_0138-t1</name>
</gene>
<comment type="caution">
    <text evidence="3">The sequence shown here is derived from an EMBL/GenBank/DDBJ whole genome shotgun (WGS) entry which is preliminary data.</text>
</comment>
<feature type="region of interest" description="Disordered" evidence="1">
    <location>
        <begin position="138"/>
        <end position="193"/>
    </location>
</feature>
<reference evidence="3 4" key="3">
    <citation type="journal article" date="2015" name="Genome Announc.">
        <title>Draft Genome Sequence of the Archiascomycetous Yeast Saitoella complicata.</title>
        <authorList>
            <person name="Yamauchi K."/>
            <person name="Kondo S."/>
            <person name="Hamamoto M."/>
            <person name="Takahashi Y."/>
            <person name="Ogura Y."/>
            <person name="Hayashi T."/>
            <person name="Nishida H."/>
        </authorList>
    </citation>
    <scope>NUCLEOTIDE SEQUENCE [LARGE SCALE GENOMIC DNA]</scope>
    <source>
        <strain evidence="3 4">NRRL Y-17804</strain>
    </source>
</reference>
<dbReference type="InterPro" id="IPR044039">
    <property type="entry name" value="DUF5745"/>
</dbReference>
<feature type="domain" description="DUF5745" evidence="2">
    <location>
        <begin position="75"/>
        <end position="129"/>
    </location>
</feature>
<feature type="region of interest" description="Disordered" evidence="1">
    <location>
        <begin position="248"/>
        <end position="272"/>
    </location>
</feature>
<dbReference type="EMBL" id="BACD03000001">
    <property type="protein sequence ID" value="GAO45892.1"/>
    <property type="molecule type" value="Genomic_DNA"/>
</dbReference>
<feature type="compositionally biased region" description="Basic and acidic residues" evidence="1">
    <location>
        <begin position="372"/>
        <end position="381"/>
    </location>
</feature>
<feature type="compositionally biased region" description="Polar residues" evidence="1">
    <location>
        <begin position="400"/>
        <end position="417"/>
    </location>
</feature>
<dbReference type="OrthoDB" id="5407400at2759"/>
<name>A0A0E9N7L4_SAICN</name>
<reference evidence="3 4" key="2">
    <citation type="journal article" date="2014" name="J. Gen. Appl. Microbiol.">
        <title>The early diverging ascomycetous budding yeast Saitoella complicata has three histone deacetylases belonging to the Clr6, Hos2, and Rpd3 lineages.</title>
        <authorList>
            <person name="Nishida H."/>
            <person name="Matsumoto T."/>
            <person name="Kondo S."/>
            <person name="Hamamoto M."/>
            <person name="Yoshikawa H."/>
        </authorList>
    </citation>
    <scope>NUCLEOTIDE SEQUENCE [LARGE SCALE GENOMIC DNA]</scope>
    <source>
        <strain evidence="3 4">NRRL Y-17804</strain>
    </source>
</reference>
<evidence type="ECO:0000259" key="2">
    <source>
        <dbReference type="Pfam" id="PF19016"/>
    </source>
</evidence>
<feature type="compositionally biased region" description="Basic and acidic residues" evidence="1">
    <location>
        <begin position="218"/>
        <end position="231"/>
    </location>
</feature>
<protein>
    <recommendedName>
        <fullName evidence="2">DUF5745 domain-containing protein</fullName>
    </recommendedName>
</protein>
<dbReference type="Pfam" id="PF19016">
    <property type="entry name" value="DUF5745"/>
    <property type="match status" value="1"/>
</dbReference>
<evidence type="ECO:0000256" key="1">
    <source>
        <dbReference type="SAM" id="MobiDB-lite"/>
    </source>
</evidence>
<dbReference type="OMA" id="SIEWSER"/>
<feature type="compositionally biased region" description="Low complexity" evidence="1">
    <location>
        <begin position="165"/>
        <end position="193"/>
    </location>
</feature>
<feature type="region of interest" description="Disordered" evidence="1">
    <location>
        <begin position="507"/>
        <end position="543"/>
    </location>
</feature>
<proteinExistence type="predicted"/>
<sequence>MAREVVDVLRVSTTAEADSSVLSARTDALLPSFNKLLAKYSLPTVSFLQAITSPLFIVLYECLLETRLPIAIPQRRSIDHAMRIKNIKLLIGTIAHDVLGMDLSYLDPRGVVERDGPALMDMVEVFLGIGRLMAGKQGEDQAEITEASQGSDNFVDATEDNEPQSSPSYSHYSVPMSSASPSAASGSSVGSSPHDLLSFRAKGVFERMKPTLSSLETAPHDTDSSEPEPRPEPILSKRLQMLFSDMASTTPTRPKTHPVKQNLTQKAHSPAARTRSIVAAHYTPIIQARRRVSRQLHERGAPVSFSRIGSPVRVLPTPRKRPRSRKLLQVSPPTSRSDWLKSTASGPYHHSASISGDDSVWEDENPAHRRTVLSDDTERTPRANRRRSPVRMAFGDARSASVTSESTTFSIPSYYNRSSPSSVDASSPSVMPAGNDSGRGSEASIEWSERSSPVLQRPRSRRSVSQEVMSSTQNIYVPVHAVNFRVDSPYTAALRRRREKAIHALRREREHARLQPGKASRQRSHEDGDWLQDSETSNTTAEEEELHAAIERLRLRGIKEVERQRWLLRELGLR</sequence>
<evidence type="ECO:0000313" key="4">
    <source>
        <dbReference type="Proteomes" id="UP000033140"/>
    </source>
</evidence>
<evidence type="ECO:0000313" key="3">
    <source>
        <dbReference type="EMBL" id="GAO45892.1"/>
    </source>
</evidence>
<dbReference type="Proteomes" id="UP000033140">
    <property type="component" value="Unassembled WGS sequence"/>
</dbReference>
<feature type="region of interest" description="Disordered" evidence="1">
    <location>
        <begin position="309"/>
        <end position="463"/>
    </location>
</feature>
<feature type="compositionally biased region" description="Polar residues" evidence="1">
    <location>
        <begin position="331"/>
        <end position="345"/>
    </location>
</feature>
<organism evidence="3 4">
    <name type="scientific">Saitoella complicata (strain BCRC 22490 / CBS 7301 / JCM 7358 / NBRC 10748 / NRRL Y-17804)</name>
    <dbReference type="NCBI Taxonomy" id="698492"/>
    <lineage>
        <taxon>Eukaryota</taxon>
        <taxon>Fungi</taxon>
        <taxon>Dikarya</taxon>
        <taxon>Ascomycota</taxon>
        <taxon>Taphrinomycotina</taxon>
        <taxon>Taphrinomycotina incertae sedis</taxon>
        <taxon>Saitoella</taxon>
    </lineage>
</organism>
<reference evidence="3 4" key="1">
    <citation type="journal article" date="2011" name="J. Gen. Appl. Microbiol.">
        <title>Draft genome sequencing of the enigmatic yeast Saitoella complicata.</title>
        <authorList>
            <person name="Nishida H."/>
            <person name="Hamamoto M."/>
            <person name="Sugiyama J."/>
        </authorList>
    </citation>
    <scope>NUCLEOTIDE SEQUENCE [LARGE SCALE GENOMIC DNA]</scope>
    <source>
        <strain evidence="3 4">NRRL Y-17804</strain>
    </source>
</reference>
<feature type="region of interest" description="Disordered" evidence="1">
    <location>
        <begin position="212"/>
        <end position="232"/>
    </location>
</feature>
<feature type="compositionally biased region" description="Low complexity" evidence="1">
    <location>
        <begin position="418"/>
        <end position="430"/>
    </location>
</feature>